<gene>
    <name evidence="1" type="ORF">B0H17DRAFT_1182052</name>
</gene>
<reference evidence="1" key="1">
    <citation type="submission" date="2023-03" db="EMBL/GenBank/DDBJ databases">
        <title>Massive genome expansion in bonnet fungi (Mycena s.s.) driven by repeated elements and novel gene families across ecological guilds.</title>
        <authorList>
            <consortium name="Lawrence Berkeley National Laboratory"/>
            <person name="Harder C.B."/>
            <person name="Miyauchi S."/>
            <person name="Viragh M."/>
            <person name="Kuo A."/>
            <person name="Thoen E."/>
            <person name="Andreopoulos B."/>
            <person name="Lu D."/>
            <person name="Skrede I."/>
            <person name="Drula E."/>
            <person name="Henrissat B."/>
            <person name="Morin E."/>
            <person name="Kohler A."/>
            <person name="Barry K."/>
            <person name="LaButti K."/>
            <person name="Morin E."/>
            <person name="Salamov A."/>
            <person name="Lipzen A."/>
            <person name="Mereny Z."/>
            <person name="Hegedus B."/>
            <person name="Baldrian P."/>
            <person name="Stursova M."/>
            <person name="Weitz H."/>
            <person name="Taylor A."/>
            <person name="Grigoriev I.V."/>
            <person name="Nagy L.G."/>
            <person name="Martin F."/>
            <person name="Kauserud H."/>
        </authorList>
    </citation>
    <scope>NUCLEOTIDE SEQUENCE</scope>
    <source>
        <strain evidence="1">CBHHK067</strain>
    </source>
</reference>
<dbReference type="EMBL" id="JARKIE010000119">
    <property type="protein sequence ID" value="KAJ7681370.1"/>
    <property type="molecule type" value="Genomic_DNA"/>
</dbReference>
<comment type="caution">
    <text evidence="1">The sequence shown here is derived from an EMBL/GenBank/DDBJ whole genome shotgun (WGS) entry which is preliminary data.</text>
</comment>
<evidence type="ECO:0000313" key="1">
    <source>
        <dbReference type="EMBL" id="KAJ7681370.1"/>
    </source>
</evidence>
<keyword evidence="2" id="KW-1185">Reference proteome</keyword>
<dbReference type="Proteomes" id="UP001221757">
    <property type="component" value="Unassembled WGS sequence"/>
</dbReference>
<organism evidence="1 2">
    <name type="scientific">Mycena rosella</name>
    <name type="common">Pink bonnet</name>
    <name type="synonym">Agaricus rosellus</name>
    <dbReference type="NCBI Taxonomy" id="1033263"/>
    <lineage>
        <taxon>Eukaryota</taxon>
        <taxon>Fungi</taxon>
        <taxon>Dikarya</taxon>
        <taxon>Basidiomycota</taxon>
        <taxon>Agaricomycotina</taxon>
        <taxon>Agaricomycetes</taxon>
        <taxon>Agaricomycetidae</taxon>
        <taxon>Agaricales</taxon>
        <taxon>Marasmiineae</taxon>
        <taxon>Mycenaceae</taxon>
        <taxon>Mycena</taxon>
    </lineage>
</organism>
<evidence type="ECO:0000313" key="2">
    <source>
        <dbReference type="Proteomes" id="UP001221757"/>
    </source>
</evidence>
<name>A0AAD7D6W2_MYCRO</name>
<sequence>MDKFPPILRLRSAVRVLIKVWFCAIIDCPLIGGVHQGRRPVQRFVLVEHKEYGVPTLTIDDFCDKYHLRMEIRQILKEEGFETAGALLETSADALSPRLGIGDIAELKRALRTFLTGDGRRMGGVMDILALRYLPSLDVRYVPFMTSLNNVLGFVRHALLTNRFGINSGTGPRIPDVQN</sequence>
<proteinExistence type="predicted"/>
<protein>
    <submittedName>
        <fullName evidence="1">Uncharacterized protein</fullName>
    </submittedName>
</protein>
<dbReference type="AlphaFoldDB" id="A0AAD7D6W2"/>
<accession>A0AAD7D6W2</accession>